<comment type="cofactor">
    <cofactor evidence="3">
        <name>Mg(2+)</name>
        <dbReference type="ChEBI" id="CHEBI:18420"/>
    </cofactor>
</comment>
<comment type="caution">
    <text evidence="4">The sequence shown here is derived from an EMBL/GenBank/DDBJ whole genome shotgun (WGS) entry which is preliminary data.</text>
</comment>
<evidence type="ECO:0000313" key="4">
    <source>
        <dbReference type="EMBL" id="GLK02698.1"/>
    </source>
</evidence>
<protein>
    <recommendedName>
        <fullName evidence="3">Trehalose 6-phosphate phosphatase</fullName>
        <ecNumber evidence="3">3.1.3.12</ecNumber>
    </recommendedName>
</protein>
<dbReference type="InterPro" id="IPR036412">
    <property type="entry name" value="HAD-like_sf"/>
</dbReference>
<dbReference type="NCBIfam" id="TIGR00685">
    <property type="entry name" value="T6PP"/>
    <property type="match status" value="1"/>
</dbReference>
<proteinExistence type="inferred from homology"/>
<evidence type="ECO:0000256" key="1">
    <source>
        <dbReference type="ARBA" id="ARBA00022801"/>
    </source>
</evidence>
<comment type="function">
    <text evidence="2 3">Removes the phosphate from trehalose 6-phosphate to produce free trehalose.</text>
</comment>
<dbReference type="Gene3D" id="3.30.70.1020">
    <property type="entry name" value="Trehalose-6-phosphate phosphatase related protein, domain 2"/>
    <property type="match status" value="1"/>
</dbReference>
<sequence>MTRTWNPADPDAALLTLARTERLVIALDFDGTVSELVAEPMAARAIPEAAAALGALTVLPDTIVAFVSGRSLGDLRVISEHADDSQIVLAGSHGAQYWYPGEGERGPIETVEERERREEIGRIVRSILTEHPDVHFEPKTFGVGIHGRRASLAAERAAFAAVDAALAAHTDGWRRREGDRILEYASRSEGKDAAIATLRARYQPTAILFAGDDVTDEDAIRALGPGDLGIRVGEGETAATLRVDSPQQIAQVLSVIAHERAARAQ</sequence>
<dbReference type="EMBL" id="BSET01000002">
    <property type="protein sequence ID" value="GLK02698.1"/>
    <property type="molecule type" value="Genomic_DNA"/>
</dbReference>
<keyword evidence="5" id="KW-1185">Reference proteome</keyword>
<dbReference type="EC" id="3.1.3.12" evidence="3"/>
<keyword evidence="3" id="KW-0460">Magnesium</keyword>
<reference evidence="4" key="1">
    <citation type="journal article" date="2014" name="Int. J. Syst. Evol. Microbiol.">
        <title>Complete genome sequence of Corynebacterium casei LMG S-19264T (=DSM 44701T), isolated from a smear-ripened cheese.</title>
        <authorList>
            <consortium name="US DOE Joint Genome Institute (JGI-PGF)"/>
            <person name="Walter F."/>
            <person name="Albersmeier A."/>
            <person name="Kalinowski J."/>
            <person name="Ruckert C."/>
        </authorList>
    </citation>
    <scope>NUCLEOTIDE SEQUENCE</scope>
    <source>
        <strain evidence="4">VKM Ac-1958</strain>
    </source>
</reference>
<dbReference type="GO" id="GO:0046872">
    <property type="term" value="F:metal ion binding"/>
    <property type="evidence" value="ECO:0007669"/>
    <property type="project" value="UniProtKB-KW"/>
</dbReference>
<dbReference type="SUPFAM" id="SSF56784">
    <property type="entry name" value="HAD-like"/>
    <property type="match status" value="1"/>
</dbReference>
<evidence type="ECO:0000313" key="5">
    <source>
        <dbReference type="Proteomes" id="UP001142325"/>
    </source>
</evidence>
<dbReference type="Pfam" id="PF02358">
    <property type="entry name" value="Trehalose_PPase"/>
    <property type="match status" value="1"/>
</dbReference>
<comment type="similarity">
    <text evidence="3">Belongs to the trehalose phosphatase family.</text>
</comment>
<organism evidence="4 5">
    <name type="scientific">Microbacterium keratanolyticum</name>
    <dbReference type="NCBI Taxonomy" id="67574"/>
    <lineage>
        <taxon>Bacteria</taxon>
        <taxon>Bacillati</taxon>
        <taxon>Actinomycetota</taxon>
        <taxon>Actinomycetes</taxon>
        <taxon>Micrococcales</taxon>
        <taxon>Microbacteriaceae</taxon>
        <taxon>Microbacterium</taxon>
    </lineage>
</organism>
<dbReference type="Gene3D" id="3.40.50.1000">
    <property type="entry name" value="HAD superfamily/HAD-like"/>
    <property type="match status" value="1"/>
</dbReference>
<gene>
    <name evidence="4" type="primary">otsB</name>
    <name evidence="4" type="ORF">GCM10017596_24130</name>
</gene>
<dbReference type="Proteomes" id="UP001142325">
    <property type="component" value="Unassembled WGS sequence"/>
</dbReference>
<dbReference type="GO" id="GO:0005992">
    <property type="term" value="P:trehalose biosynthetic process"/>
    <property type="evidence" value="ECO:0007669"/>
    <property type="project" value="InterPro"/>
</dbReference>
<keyword evidence="1 3" id="KW-0378">Hydrolase</keyword>
<dbReference type="InterPro" id="IPR023214">
    <property type="entry name" value="HAD_sf"/>
</dbReference>
<reference evidence="4" key="2">
    <citation type="submission" date="2023-01" db="EMBL/GenBank/DDBJ databases">
        <authorList>
            <person name="Sun Q."/>
            <person name="Evtushenko L."/>
        </authorList>
    </citation>
    <scope>NUCLEOTIDE SEQUENCE</scope>
    <source>
        <strain evidence="4">VKM Ac-1958</strain>
    </source>
</reference>
<evidence type="ECO:0000256" key="3">
    <source>
        <dbReference type="RuleBase" id="RU361117"/>
    </source>
</evidence>
<comment type="pathway">
    <text evidence="3">Glycan biosynthesis; trehalose biosynthesis.</text>
</comment>
<evidence type="ECO:0000256" key="2">
    <source>
        <dbReference type="ARBA" id="ARBA00024179"/>
    </source>
</evidence>
<dbReference type="RefSeq" id="WP_204937540.1">
    <property type="nucleotide sequence ID" value="NZ_BAAAUM010000002.1"/>
</dbReference>
<comment type="catalytic activity">
    <reaction evidence="3">
        <text>alpha,alpha-trehalose 6-phosphate + H2O = alpha,alpha-trehalose + phosphate</text>
        <dbReference type="Rhea" id="RHEA:23420"/>
        <dbReference type="ChEBI" id="CHEBI:15377"/>
        <dbReference type="ChEBI" id="CHEBI:16551"/>
        <dbReference type="ChEBI" id="CHEBI:43474"/>
        <dbReference type="ChEBI" id="CHEBI:58429"/>
        <dbReference type="EC" id="3.1.3.12"/>
    </reaction>
</comment>
<name>A0A9W6HTM1_9MICO</name>
<dbReference type="AlphaFoldDB" id="A0A9W6HTM1"/>
<dbReference type="PANTHER" id="PTHR43768">
    <property type="entry name" value="TREHALOSE 6-PHOSPHATE PHOSPHATASE"/>
    <property type="match status" value="1"/>
</dbReference>
<dbReference type="GO" id="GO:0004805">
    <property type="term" value="F:trehalose-phosphatase activity"/>
    <property type="evidence" value="ECO:0007669"/>
    <property type="project" value="UniProtKB-EC"/>
</dbReference>
<accession>A0A9W6HTM1</accession>
<dbReference type="PANTHER" id="PTHR43768:SF3">
    <property type="entry name" value="TREHALOSE 6-PHOSPHATE PHOSPHATASE"/>
    <property type="match status" value="1"/>
</dbReference>
<dbReference type="InterPro" id="IPR044651">
    <property type="entry name" value="OTSB-like"/>
</dbReference>
<keyword evidence="3" id="KW-0479">Metal-binding</keyword>
<dbReference type="InterPro" id="IPR003337">
    <property type="entry name" value="Trehalose_PPase"/>
</dbReference>